<proteinExistence type="predicted"/>
<gene>
    <name evidence="1" type="ORF">PFISCL1PPCAC_12742</name>
</gene>
<comment type="caution">
    <text evidence="1">The sequence shown here is derived from an EMBL/GenBank/DDBJ whole genome shotgun (WGS) entry which is preliminary data.</text>
</comment>
<evidence type="ECO:0000313" key="2">
    <source>
        <dbReference type="Proteomes" id="UP001432322"/>
    </source>
</evidence>
<dbReference type="EMBL" id="BTSY01000004">
    <property type="protein sequence ID" value="GMT21445.1"/>
    <property type="molecule type" value="Genomic_DNA"/>
</dbReference>
<evidence type="ECO:0000313" key="1">
    <source>
        <dbReference type="EMBL" id="GMT21445.1"/>
    </source>
</evidence>
<protein>
    <submittedName>
        <fullName evidence="1">Uncharacterized protein</fullName>
    </submittedName>
</protein>
<sequence>FFAKLKRGYGLLCTIRHCGELGTTLRYYCGQRNQAVNVLFVPARYSTFLPNARIHLCALNKCFTYCYNDF</sequence>
<dbReference type="Proteomes" id="UP001432322">
    <property type="component" value="Unassembled WGS sequence"/>
</dbReference>
<accession>A0AAV5VS94</accession>
<name>A0AAV5VS94_9BILA</name>
<feature type="non-terminal residue" evidence="1">
    <location>
        <position position="70"/>
    </location>
</feature>
<dbReference type="AlphaFoldDB" id="A0AAV5VS94"/>
<keyword evidence="2" id="KW-1185">Reference proteome</keyword>
<organism evidence="1 2">
    <name type="scientific">Pristionchus fissidentatus</name>
    <dbReference type="NCBI Taxonomy" id="1538716"/>
    <lineage>
        <taxon>Eukaryota</taxon>
        <taxon>Metazoa</taxon>
        <taxon>Ecdysozoa</taxon>
        <taxon>Nematoda</taxon>
        <taxon>Chromadorea</taxon>
        <taxon>Rhabditida</taxon>
        <taxon>Rhabditina</taxon>
        <taxon>Diplogasteromorpha</taxon>
        <taxon>Diplogasteroidea</taxon>
        <taxon>Neodiplogasteridae</taxon>
        <taxon>Pristionchus</taxon>
    </lineage>
</organism>
<feature type="non-terminal residue" evidence="1">
    <location>
        <position position="1"/>
    </location>
</feature>
<reference evidence="1" key="1">
    <citation type="submission" date="2023-10" db="EMBL/GenBank/DDBJ databases">
        <title>Genome assembly of Pristionchus species.</title>
        <authorList>
            <person name="Yoshida K."/>
            <person name="Sommer R.J."/>
        </authorList>
    </citation>
    <scope>NUCLEOTIDE SEQUENCE</scope>
    <source>
        <strain evidence="1">RS5133</strain>
    </source>
</reference>